<dbReference type="PROSITE" id="PS50871">
    <property type="entry name" value="C1Q"/>
    <property type="match status" value="1"/>
</dbReference>
<gene>
    <name evidence="6" type="ORF">MCOR_47505</name>
</gene>
<protein>
    <recommendedName>
        <fullName evidence="5">C1q domain-containing protein</fullName>
    </recommendedName>
</protein>
<feature type="coiled-coil region" evidence="4">
    <location>
        <begin position="50"/>
        <end position="219"/>
    </location>
</feature>
<organism evidence="6 7">
    <name type="scientific">Mytilus coruscus</name>
    <name type="common">Sea mussel</name>
    <dbReference type="NCBI Taxonomy" id="42192"/>
    <lineage>
        <taxon>Eukaryota</taxon>
        <taxon>Metazoa</taxon>
        <taxon>Spiralia</taxon>
        <taxon>Lophotrochozoa</taxon>
        <taxon>Mollusca</taxon>
        <taxon>Bivalvia</taxon>
        <taxon>Autobranchia</taxon>
        <taxon>Pteriomorphia</taxon>
        <taxon>Mytilida</taxon>
        <taxon>Mytiloidea</taxon>
        <taxon>Mytilidae</taxon>
        <taxon>Mytilinae</taxon>
        <taxon>Mytilus</taxon>
    </lineage>
</organism>
<keyword evidence="3" id="KW-0732">Signal</keyword>
<feature type="domain" description="C1q" evidence="5">
    <location>
        <begin position="282"/>
        <end position="415"/>
    </location>
</feature>
<dbReference type="SUPFAM" id="SSF49842">
    <property type="entry name" value="TNF-like"/>
    <property type="match status" value="1"/>
</dbReference>
<dbReference type="PANTHER" id="PTHR22923">
    <property type="entry name" value="CEREBELLIN-RELATED"/>
    <property type="match status" value="1"/>
</dbReference>
<evidence type="ECO:0000256" key="3">
    <source>
        <dbReference type="ARBA" id="ARBA00022729"/>
    </source>
</evidence>
<dbReference type="InterPro" id="IPR001073">
    <property type="entry name" value="C1q_dom"/>
</dbReference>
<dbReference type="PANTHER" id="PTHR22923:SF116">
    <property type="entry name" value="C1Q DOMAIN-CONTAINING PROTEIN"/>
    <property type="match status" value="1"/>
</dbReference>
<dbReference type="GO" id="GO:0005576">
    <property type="term" value="C:extracellular region"/>
    <property type="evidence" value="ECO:0007669"/>
    <property type="project" value="UniProtKB-SubCell"/>
</dbReference>
<feature type="coiled-coil region" evidence="4">
    <location>
        <begin position="243"/>
        <end position="270"/>
    </location>
</feature>
<keyword evidence="4" id="KW-0175">Coiled coil</keyword>
<keyword evidence="7" id="KW-1185">Reference proteome</keyword>
<evidence type="ECO:0000256" key="2">
    <source>
        <dbReference type="ARBA" id="ARBA00022525"/>
    </source>
</evidence>
<dbReference type="Gene3D" id="2.60.120.40">
    <property type="match status" value="1"/>
</dbReference>
<dbReference type="PRINTS" id="PR00007">
    <property type="entry name" value="COMPLEMNTC1Q"/>
</dbReference>
<sequence>MTSQIAIQPFQQHIEQDSVYEGILKMSTPTSDNADNSHDLDELTRLSSLMDRLTNRVDNLWNETQRLNDENEKLEARTVKLETLHKVSLQHVQDKNVTTSSVESKLEAASDEVKRLSSLIESEKKRLEDENAQLERRIYNLEEKLKKKSVKLNDVYEKSVRLERLNTERAQEAKRIKELLESGSIVRGEEVLAYVTNRLEHLEIEKKRLEDELKTRTLILDETLKEESVKLDNKCFRLEEKCVRLVEEKYISLERSNKKLVQEVNQIRESIASQSAVEGATKATSQVGFFAVLTKNVVLGPKQAIQYNKIITNIGNGYDESHGYFKAPVSGLYIISASITSPVNQLCRIEIVRNGTQLAAMVGRLRDMGSQTVVVSLNENDQVWVRNFEPDGMTTVDSVSDRYFSTFSVALIAAS</sequence>
<proteinExistence type="predicted"/>
<reference evidence="6 7" key="1">
    <citation type="submission" date="2020-06" db="EMBL/GenBank/DDBJ databases">
        <authorList>
            <person name="Li R."/>
            <person name="Bekaert M."/>
        </authorList>
    </citation>
    <scope>NUCLEOTIDE SEQUENCE [LARGE SCALE GENOMIC DNA]</scope>
    <source>
        <strain evidence="7">wild</strain>
    </source>
</reference>
<dbReference type="Proteomes" id="UP000507470">
    <property type="component" value="Unassembled WGS sequence"/>
</dbReference>
<accession>A0A6J8E3W6</accession>
<evidence type="ECO:0000256" key="4">
    <source>
        <dbReference type="SAM" id="Coils"/>
    </source>
</evidence>
<keyword evidence="2" id="KW-0964">Secreted</keyword>
<evidence type="ECO:0000313" key="6">
    <source>
        <dbReference type="EMBL" id="CAC5414758.1"/>
    </source>
</evidence>
<evidence type="ECO:0000313" key="7">
    <source>
        <dbReference type="Proteomes" id="UP000507470"/>
    </source>
</evidence>
<dbReference type="InterPro" id="IPR050822">
    <property type="entry name" value="Cerebellin_Synaptic_Org"/>
</dbReference>
<comment type="subcellular location">
    <subcellularLocation>
        <location evidence="1">Secreted</location>
    </subcellularLocation>
</comment>
<dbReference type="InterPro" id="IPR008983">
    <property type="entry name" value="Tumour_necrosis_fac-like_dom"/>
</dbReference>
<name>A0A6J8E3W6_MYTCO</name>
<evidence type="ECO:0000256" key="1">
    <source>
        <dbReference type="ARBA" id="ARBA00004613"/>
    </source>
</evidence>
<evidence type="ECO:0000259" key="5">
    <source>
        <dbReference type="PROSITE" id="PS50871"/>
    </source>
</evidence>
<dbReference type="OrthoDB" id="6368610at2759"/>
<dbReference type="Pfam" id="PF00386">
    <property type="entry name" value="C1q"/>
    <property type="match status" value="1"/>
</dbReference>
<dbReference type="SMART" id="SM00110">
    <property type="entry name" value="C1Q"/>
    <property type="match status" value="1"/>
</dbReference>
<dbReference type="EMBL" id="CACVKT020008353">
    <property type="protein sequence ID" value="CAC5414758.1"/>
    <property type="molecule type" value="Genomic_DNA"/>
</dbReference>
<dbReference type="AlphaFoldDB" id="A0A6J8E3W6"/>